<organism evidence="1 2">
    <name type="scientific">Meganyctiphanes norvegica</name>
    <name type="common">Northern krill</name>
    <name type="synonym">Thysanopoda norvegica</name>
    <dbReference type="NCBI Taxonomy" id="48144"/>
    <lineage>
        <taxon>Eukaryota</taxon>
        <taxon>Metazoa</taxon>
        <taxon>Ecdysozoa</taxon>
        <taxon>Arthropoda</taxon>
        <taxon>Crustacea</taxon>
        <taxon>Multicrustacea</taxon>
        <taxon>Malacostraca</taxon>
        <taxon>Eumalacostraca</taxon>
        <taxon>Eucarida</taxon>
        <taxon>Euphausiacea</taxon>
        <taxon>Euphausiidae</taxon>
        <taxon>Meganyctiphanes</taxon>
    </lineage>
</organism>
<proteinExistence type="predicted"/>
<accession>A0AAV2PYB8</accession>
<comment type="caution">
    <text evidence="1">The sequence shown here is derived from an EMBL/GenBank/DDBJ whole genome shotgun (WGS) entry which is preliminary data.</text>
</comment>
<dbReference type="AlphaFoldDB" id="A0AAV2PYB8"/>
<evidence type="ECO:0000313" key="2">
    <source>
        <dbReference type="Proteomes" id="UP001497623"/>
    </source>
</evidence>
<keyword evidence="2" id="KW-1185">Reference proteome</keyword>
<dbReference type="EMBL" id="CAXKWB010001863">
    <property type="protein sequence ID" value="CAL4065686.1"/>
    <property type="molecule type" value="Genomic_DNA"/>
</dbReference>
<protein>
    <submittedName>
        <fullName evidence="1">Uncharacterized protein</fullName>
    </submittedName>
</protein>
<gene>
    <name evidence="1" type="ORF">MNOR_LOCUS4975</name>
</gene>
<sequence>MHCSDSFLRITKNTSSLFWPMYVDICSVNYVWLNSCINMLKVPTAVKAGCPPLWEIPNFKDSEFEEQKSTINIPNLYDCCYSPYGKQYFAFSFYCEFIYFLDE</sequence>
<reference evidence="1 2" key="1">
    <citation type="submission" date="2024-05" db="EMBL/GenBank/DDBJ databases">
        <authorList>
            <person name="Wallberg A."/>
        </authorList>
    </citation>
    <scope>NUCLEOTIDE SEQUENCE [LARGE SCALE GENOMIC DNA]</scope>
</reference>
<dbReference type="Proteomes" id="UP001497623">
    <property type="component" value="Unassembled WGS sequence"/>
</dbReference>
<evidence type="ECO:0000313" key="1">
    <source>
        <dbReference type="EMBL" id="CAL4065686.1"/>
    </source>
</evidence>
<name>A0AAV2PYB8_MEGNR</name>